<evidence type="ECO:0000313" key="1">
    <source>
        <dbReference type="EMBL" id="QCI68813.1"/>
    </source>
</evidence>
<dbReference type="Proteomes" id="UP000298781">
    <property type="component" value="Chromosome"/>
</dbReference>
<dbReference type="KEGG" id="pstg:E8M01_34030"/>
<name>A0A4D7BEB1_9HYPH</name>
<keyword evidence="2" id="KW-1185">Reference proteome</keyword>
<evidence type="ECO:0008006" key="3">
    <source>
        <dbReference type="Google" id="ProtNLM"/>
    </source>
</evidence>
<evidence type="ECO:0000313" key="2">
    <source>
        <dbReference type="Proteomes" id="UP000298781"/>
    </source>
</evidence>
<dbReference type="RefSeq" id="WP_136964228.1">
    <property type="nucleotide sequence ID" value="NZ_CP039690.1"/>
</dbReference>
<sequence>MAVTAAWRRWLQATRGWQPRLRWAAAFAAAAIVLAAGTALATQHFDHYAARARISERSLLAEILAQPLCMGATAVRADRPVAPP</sequence>
<proteinExistence type="predicted"/>
<accession>A0A4D7BEB1</accession>
<dbReference type="EMBL" id="CP039690">
    <property type="protein sequence ID" value="QCI68813.1"/>
    <property type="molecule type" value="Genomic_DNA"/>
</dbReference>
<protein>
    <recommendedName>
        <fullName evidence="3">Sensor histidine kinase</fullName>
    </recommendedName>
</protein>
<reference evidence="1 2" key="1">
    <citation type="submission" date="2019-04" db="EMBL/GenBank/DDBJ databases">
        <title>Phreatobacter aquaticus sp. nov.</title>
        <authorList>
            <person name="Choi A."/>
        </authorList>
    </citation>
    <scope>NUCLEOTIDE SEQUENCE [LARGE SCALE GENOMIC DNA]</scope>
    <source>
        <strain evidence="1 2">KCTC 52518</strain>
    </source>
</reference>
<gene>
    <name evidence="1" type="ORF">E8M01_34030</name>
</gene>
<dbReference type="AlphaFoldDB" id="A0A4D7BEB1"/>
<dbReference type="OrthoDB" id="8455601at2"/>
<organism evidence="1 2">
    <name type="scientific">Phreatobacter stygius</name>
    <dbReference type="NCBI Taxonomy" id="1940610"/>
    <lineage>
        <taxon>Bacteria</taxon>
        <taxon>Pseudomonadati</taxon>
        <taxon>Pseudomonadota</taxon>
        <taxon>Alphaproteobacteria</taxon>
        <taxon>Hyphomicrobiales</taxon>
        <taxon>Phreatobacteraceae</taxon>
        <taxon>Phreatobacter</taxon>
    </lineage>
</organism>